<dbReference type="SMART" id="SM00260">
    <property type="entry name" value="CheW"/>
    <property type="match status" value="1"/>
</dbReference>
<dbReference type="Gene3D" id="2.30.30.40">
    <property type="entry name" value="SH3 Domains"/>
    <property type="match status" value="1"/>
</dbReference>
<feature type="domain" description="CheW-like" evidence="5">
    <location>
        <begin position="5"/>
        <end position="145"/>
    </location>
</feature>
<dbReference type="AlphaFoldDB" id="A0A9X3YJW4"/>
<dbReference type="RefSeq" id="WP_263545329.1">
    <property type="nucleotide sequence ID" value="NZ_JAOVZO020000014.1"/>
</dbReference>
<protein>
    <recommendedName>
        <fullName evidence="2">Chemotaxis protein CheW</fullName>
    </recommendedName>
</protein>
<sequence>MPAPPREFLTFTLAGEEYGIDILKVQEIRGYDAVTRIPNAPDFVRGVINLRGTIVPVVDLRTKFRLPDARYDEFTAMIVVNAARRVVGVVVDGVCDVAPLARDEIHIAPEFGGAIDGRFLTGIGTRDGRMLILLDIEGLLGSTEFGLTATYGADAPINQESPTCHASP</sequence>
<dbReference type="FunFam" id="2.40.50.180:FF:000002">
    <property type="entry name" value="Chemotaxis protein CheW"/>
    <property type="match status" value="1"/>
</dbReference>
<dbReference type="GO" id="GO:0006935">
    <property type="term" value="P:chemotaxis"/>
    <property type="evidence" value="ECO:0007669"/>
    <property type="project" value="UniProtKB-KW"/>
</dbReference>
<proteinExistence type="predicted"/>
<reference evidence="6" key="1">
    <citation type="submission" date="2023-02" db="EMBL/GenBank/DDBJ databases">
        <title>Tahibacter soli sp. nov. isolated from soil.</title>
        <authorList>
            <person name="Baek J.H."/>
            <person name="Lee J.K."/>
            <person name="Choi D.G."/>
            <person name="Jeon C.O."/>
        </authorList>
    </citation>
    <scope>NUCLEOTIDE SEQUENCE</scope>
    <source>
        <strain evidence="6">BL</strain>
    </source>
</reference>
<dbReference type="GO" id="GO:0007165">
    <property type="term" value="P:signal transduction"/>
    <property type="evidence" value="ECO:0007669"/>
    <property type="project" value="InterPro"/>
</dbReference>
<dbReference type="Proteomes" id="UP001139971">
    <property type="component" value="Unassembled WGS sequence"/>
</dbReference>
<organism evidence="6 7">
    <name type="scientific">Tahibacter soli</name>
    <dbReference type="NCBI Taxonomy" id="2983605"/>
    <lineage>
        <taxon>Bacteria</taxon>
        <taxon>Pseudomonadati</taxon>
        <taxon>Pseudomonadota</taxon>
        <taxon>Gammaproteobacteria</taxon>
        <taxon>Lysobacterales</taxon>
        <taxon>Rhodanobacteraceae</taxon>
        <taxon>Tahibacter</taxon>
    </lineage>
</organism>
<evidence type="ECO:0000313" key="7">
    <source>
        <dbReference type="Proteomes" id="UP001139971"/>
    </source>
</evidence>
<evidence type="ECO:0000256" key="4">
    <source>
        <dbReference type="ARBA" id="ARBA00022500"/>
    </source>
</evidence>
<comment type="caution">
    <text evidence="6">The sequence shown here is derived from an EMBL/GenBank/DDBJ whole genome shotgun (WGS) entry which is preliminary data.</text>
</comment>
<dbReference type="Gene3D" id="2.40.50.180">
    <property type="entry name" value="CheA-289, Domain 4"/>
    <property type="match status" value="1"/>
</dbReference>
<evidence type="ECO:0000256" key="1">
    <source>
        <dbReference type="ARBA" id="ARBA00004496"/>
    </source>
</evidence>
<dbReference type="GO" id="GO:0005829">
    <property type="term" value="C:cytosol"/>
    <property type="evidence" value="ECO:0007669"/>
    <property type="project" value="TreeGrafter"/>
</dbReference>
<evidence type="ECO:0000256" key="3">
    <source>
        <dbReference type="ARBA" id="ARBA00022490"/>
    </source>
</evidence>
<dbReference type="PANTHER" id="PTHR22617">
    <property type="entry name" value="CHEMOTAXIS SENSOR HISTIDINE KINASE-RELATED"/>
    <property type="match status" value="1"/>
</dbReference>
<keyword evidence="7" id="KW-1185">Reference proteome</keyword>
<keyword evidence="3" id="KW-0963">Cytoplasm</keyword>
<keyword evidence="4" id="KW-0145">Chemotaxis</keyword>
<dbReference type="InterPro" id="IPR002545">
    <property type="entry name" value="CheW-lke_dom"/>
</dbReference>
<name>A0A9X3YJW4_9GAMM</name>
<comment type="subcellular location">
    <subcellularLocation>
        <location evidence="1">Cytoplasm</location>
    </subcellularLocation>
</comment>
<evidence type="ECO:0000313" key="6">
    <source>
        <dbReference type="EMBL" id="MDC8012889.1"/>
    </source>
</evidence>
<dbReference type="InterPro" id="IPR036061">
    <property type="entry name" value="CheW-like_dom_sf"/>
</dbReference>
<evidence type="ECO:0000259" key="5">
    <source>
        <dbReference type="PROSITE" id="PS50851"/>
    </source>
</evidence>
<evidence type="ECO:0000256" key="2">
    <source>
        <dbReference type="ARBA" id="ARBA00021483"/>
    </source>
</evidence>
<dbReference type="PANTHER" id="PTHR22617:SF45">
    <property type="entry name" value="CHEMOTAXIS PROTEIN CHEW"/>
    <property type="match status" value="1"/>
</dbReference>
<gene>
    <name evidence="6" type="ORF">OD750_010065</name>
</gene>
<dbReference type="Pfam" id="PF01584">
    <property type="entry name" value="CheW"/>
    <property type="match status" value="1"/>
</dbReference>
<dbReference type="PROSITE" id="PS50851">
    <property type="entry name" value="CHEW"/>
    <property type="match status" value="1"/>
</dbReference>
<dbReference type="SUPFAM" id="SSF50341">
    <property type="entry name" value="CheW-like"/>
    <property type="match status" value="1"/>
</dbReference>
<dbReference type="InterPro" id="IPR039315">
    <property type="entry name" value="CheW"/>
</dbReference>
<accession>A0A9X3YJW4</accession>
<dbReference type="EMBL" id="JAOVZO020000014">
    <property type="protein sequence ID" value="MDC8012889.1"/>
    <property type="molecule type" value="Genomic_DNA"/>
</dbReference>